<organism evidence="10 11">
    <name type="scientific">Stentor coeruleus</name>
    <dbReference type="NCBI Taxonomy" id="5963"/>
    <lineage>
        <taxon>Eukaryota</taxon>
        <taxon>Sar</taxon>
        <taxon>Alveolata</taxon>
        <taxon>Ciliophora</taxon>
        <taxon>Postciliodesmatophora</taxon>
        <taxon>Heterotrichea</taxon>
        <taxon>Heterotrichida</taxon>
        <taxon>Stentoridae</taxon>
        <taxon>Stentor</taxon>
    </lineage>
</organism>
<feature type="domain" description="Cyclic nucleotide-binding" evidence="9">
    <location>
        <begin position="433"/>
        <end position="550"/>
    </location>
</feature>
<evidence type="ECO:0000256" key="6">
    <source>
        <dbReference type="ARBA" id="ARBA00023136"/>
    </source>
</evidence>
<dbReference type="Pfam" id="PF00027">
    <property type="entry name" value="cNMP_binding"/>
    <property type="match status" value="1"/>
</dbReference>
<dbReference type="Gene3D" id="1.10.287.70">
    <property type="match status" value="1"/>
</dbReference>
<dbReference type="PANTHER" id="PTHR47823:SF9">
    <property type="entry name" value="CHROMOSOME UNDETERMINED SCAFFOLD_10, WHOLE GENOME SHOTGUN SEQUENCE"/>
    <property type="match status" value="1"/>
</dbReference>
<dbReference type="Gene3D" id="2.60.120.10">
    <property type="entry name" value="Jelly Rolls"/>
    <property type="match status" value="1"/>
</dbReference>
<gene>
    <name evidence="10" type="ORF">SteCoe_14906</name>
</gene>
<dbReference type="GO" id="GO:0005249">
    <property type="term" value="F:voltage-gated potassium channel activity"/>
    <property type="evidence" value="ECO:0007669"/>
    <property type="project" value="InterPro"/>
</dbReference>
<dbReference type="EMBL" id="MPUH01000282">
    <property type="protein sequence ID" value="OMJ84037.1"/>
    <property type="molecule type" value="Genomic_DNA"/>
</dbReference>
<dbReference type="Pfam" id="PF00520">
    <property type="entry name" value="Ion_trans"/>
    <property type="match status" value="1"/>
</dbReference>
<evidence type="ECO:0000256" key="2">
    <source>
        <dbReference type="ARBA" id="ARBA00022448"/>
    </source>
</evidence>
<keyword evidence="5" id="KW-0406">Ion transport</keyword>
<proteinExistence type="predicted"/>
<dbReference type="SUPFAM" id="SSF51206">
    <property type="entry name" value="cAMP-binding domain-like"/>
    <property type="match status" value="1"/>
</dbReference>
<evidence type="ECO:0000256" key="7">
    <source>
        <dbReference type="ARBA" id="ARBA00023303"/>
    </source>
</evidence>
<evidence type="ECO:0000256" key="8">
    <source>
        <dbReference type="SAM" id="Phobius"/>
    </source>
</evidence>
<keyword evidence="3 8" id="KW-0812">Transmembrane</keyword>
<reference evidence="10 11" key="1">
    <citation type="submission" date="2016-11" db="EMBL/GenBank/DDBJ databases">
        <title>The macronuclear genome of Stentor coeruleus: a giant cell with tiny introns.</title>
        <authorList>
            <person name="Slabodnick M."/>
            <person name="Ruby J.G."/>
            <person name="Reiff S.B."/>
            <person name="Swart E.C."/>
            <person name="Gosai S."/>
            <person name="Prabakaran S."/>
            <person name="Witkowska E."/>
            <person name="Larue G.E."/>
            <person name="Fisher S."/>
            <person name="Freeman R.M."/>
            <person name="Gunawardena J."/>
            <person name="Chu W."/>
            <person name="Stover N.A."/>
            <person name="Gregory B.D."/>
            <person name="Nowacki M."/>
            <person name="Derisi J."/>
            <person name="Roy S.W."/>
            <person name="Marshall W.F."/>
            <person name="Sood P."/>
        </authorList>
    </citation>
    <scope>NUCLEOTIDE SEQUENCE [LARGE SCALE GENOMIC DNA]</scope>
    <source>
        <strain evidence="10">WM001</strain>
    </source>
</reference>
<evidence type="ECO:0000256" key="5">
    <source>
        <dbReference type="ARBA" id="ARBA00023065"/>
    </source>
</evidence>
<dbReference type="CDD" id="cd00038">
    <property type="entry name" value="CAP_ED"/>
    <property type="match status" value="1"/>
</dbReference>
<dbReference type="PROSITE" id="PS50042">
    <property type="entry name" value="CNMP_BINDING_3"/>
    <property type="match status" value="1"/>
</dbReference>
<dbReference type="SMART" id="SM00100">
    <property type="entry name" value="cNMP"/>
    <property type="match status" value="1"/>
</dbReference>
<evidence type="ECO:0000313" key="10">
    <source>
        <dbReference type="EMBL" id="OMJ84037.1"/>
    </source>
</evidence>
<keyword evidence="4 8" id="KW-1133">Transmembrane helix</keyword>
<protein>
    <recommendedName>
        <fullName evidence="9">Cyclic nucleotide-binding domain-containing protein</fullName>
    </recommendedName>
</protein>
<dbReference type="OrthoDB" id="298869at2759"/>
<dbReference type="InterPro" id="IPR003938">
    <property type="entry name" value="K_chnl_volt-dep_EAG/ELK/ERG"/>
</dbReference>
<evidence type="ECO:0000259" key="9">
    <source>
        <dbReference type="PROSITE" id="PS50042"/>
    </source>
</evidence>
<dbReference type="GO" id="GO:0016020">
    <property type="term" value="C:membrane"/>
    <property type="evidence" value="ECO:0007669"/>
    <property type="project" value="UniProtKB-SubCell"/>
</dbReference>
<evidence type="ECO:0000256" key="1">
    <source>
        <dbReference type="ARBA" id="ARBA00004141"/>
    </source>
</evidence>
<keyword evidence="11" id="KW-1185">Reference proteome</keyword>
<dbReference type="PANTHER" id="PTHR47823">
    <property type="entry name" value="ION_TRANS DOMAIN-CONTAINING PROTEIN"/>
    <property type="match status" value="1"/>
</dbReference>
<feature type="transmembrane region" description="Helical" evidence="8">
    <location>
        <begin position="103"/>
        <end position="122"/>
    </location>
</feature>
<dbReference type="InterPro" id="IPR000595">
    <property type="entry name" value="cNMP-bd_dom"/>
</dbReference>
<keyword evidence="2" id="KW-0813">Transport</keyword>
<comment type="caution">
    <text evidence="10">The sequence shown here is derived from an EMBL/GenBank/DDBJ whole genome shotgun (WGS) entry which is preliminary data.</text>
</comment>
<feature type="transmembrane region" description="Helical" evidence="8">
    <location>
        <begin position="298"/>
        <end position="316"/>
    </location>
</feature>
<accession>A0A1R2C4X0</accession>
<dbReference type="SUPFAM" id="SSF81324">
    <property type="entry name" value="Voltage-gated potassium channels"/>
    <property type="match status" value="1"/>
</dbReference>
<comment type="subcellular location">
    <subcellularLocation>
        <location evidence="1">Membrane</location>
        <topology evidence="1">Multi-pass membrane protein</topology>
    </subcellularLocation>
</comment>
<dbReference type="AlphaFoldDB" id="A0A1R2C4X0"/>
<feature type="transmembrane region" description="Helical" evidence="8">
    <location>
        <begin position="134"/>
        <end position="158"/>
    </location>
</feature>
<sequence>MINKVCLKIPSDASSLKYAAVWQRARLKLKAQFFIKKIGKEDDSERRLMGSTIEEIEDDGEDEDENYLVRRYSILVFNKERETTMLEQTPFLVIHPDARLKKLWNVILALALVYTAAIMPYVMAFIETQQWDVWFFIALIMDILFLGDFILNCTTAFFDNEGNLVVNRKKIMGNYLRGWFCIDVVASFPFNFLEISGSNSQQMSKSFLRVIKVPRIYRLLRISKLFKVVSQSNYGFFEKIRDYLNIKHSSMKLMTSCIIIIVCIHISGCFWYYIARLNNFDNTTWVYNLKYLNESTDTLYLTCLYWAITTMTTVGYGDIHAFNNTEKIFCILWMALGIFFISFSIGRLASVINTTESKDNLLLHKLAAIEEFCSEANINKDLQAKLRKALKFSTDKQGGSWGQKEVILSELPRSLKYDLAMNMFQGAAKKIEFFKNHDPALVASIVPLLQPIFMTEKENVYKEGEIADEIYFITQGRISYCFGQENSSVAWIHRGNYFGDIEIVLGVNRLYTAHVVLPSELFIMNRYLIQTIIETFPQVWEEISREAMTRQKLYEKAKVKLQELHNLRTSGRLKSIKFSEFKRIVEDKCKDRQDETKKSEAQVIKKLVLKLDELIKEVSEESFYYGE</sequence>
<keyword evidence="7" id="KW-0407">Ion channel</keyword>
<evidence type="ECO:0000256" key="4">
    <source>
        <dbReference type="ARBA" id="ARBA00022989"/>
    </source>
</evidence>
<evidence type="ECO:0000313" key="11">
    <source>
        <dbReference type="Proteomes" id="UP000187209"/>
    </source>
</evidence>
<dbReference type="FunFam" id="1.10.287.70:FF:000123">
    <property type="entry name" value="Potassium channel KAT3"/>
    <property type="match status" value="1"/>
</dbReference>
<name>A0A1R2C4X0_9CILI</name>
<dbReference type="InterPro" id="IPR018490">
    <property type="entry name" value="cNMP-bd_dom_sf"/>
</dbReference>
<evidence type="ECO:0000256" key="3">
    <source>
        <dbReference type="ARBA" id="ARBA00022692"/>
    </source>
</evidence>
<dbReference type="PRINTS" id="PR01463">
    <property type="entry name" value="EAGCHANLFMLY"/>
</dbReference>
<feature type="transmembrane region" description="Helical" evidence="8">
    <location>
        <begin position="328"/>
        <end position="349"/>
    </location>
</feature>
<keyword evidence="6 8" id="KW-0472">Membrane</keyword>
<feature type="transmembrane region" description="Helical" evidence="8">
    <location>
        <begin position="253"/>
        <end position="274"/>
    </location>
</feature>
<dbReference type="InterPro" id="IPR014710">
    <property type="entry name" value="RmlC-like_jellyroll"/>
</dbReference>
<dbReference type="Proteomes" id="UP000187209">
    <property type="component" value="Unassembled WGS sequence"/>
</dbReference>
<dbReference type="Gene3D" id="1.10.287.630">
    <property type="entry name" value="Helix hairpin bin"/>
    <property type="match status" value="1"/>
</dbReference>
<dbReference type="InterPro" id="IPR005821">
    <property type="entry name" value="Ion_trans_dom"/>
</dbReference>